<dbReference type="InterPro" id="IPR003674">
    <property type="entry name" value="Oligo_trans_STT3"/>
</dbReference>
<protein>
    <recommendedName>
        <fullName evidence="14">AglB-like core domain-containing protein</fullName>
    </recommendedName>
</protein>
<evidence type="ECO:0000256" key="11">
    <source>
        <dbReference type="ARBA" id="ARBA00022989"/>
    </source>
</evidence>
<feature type="non-terminal residue" evidence="15">
    <location>
        <position position="1"/>
    </location>
</feature>
<evidence type="ECO:0000256" key="9">
    <source>
        <dbReference type="ARBA" id="ARBA00022723"/>
    </source>
</evidence>
<comment type="subcellular location">
    <subcellularLocation>
        <location evidence="3">Endomembrane system</location>
        <topology evidence="3">Multi-pass membrane protein</topology>
    </subcellularLocation>
</comment>
<dbReference type="PANTHER" id="PTHR13872">
    <property type="entry name" value="DOLICHYL-DIPHOSPHOOLIGOSACCHARIDE--PROTEIN GLYCOSYLTRANSFERASE SUBUNIT"/>
    <property type="match status" value="1"/>
</dbReference>
<dbReference type="GO" id="GO:0046872">
    <property type="term" value="F:metal ion binding"/>
    <property type="evidence" value="ECO:0007669"/>
    <property type="project" value="UniProtKB-KW"/>
</dbReference>
<dbReference type="GO" id="GO:0004576">
    <property type="term" value="F:oligosaccharyl transferase activity"/>
    <property type="evidence" value="ECO:0007669"/>
    <property type="project" value="InterPro"/>
</dbReference>
<evidence type="ECO:0000256" key="6">
    <source>
        <dbReference type="ARBA" id="ARBA00022676"/>
    </source>
</evidence>
<evidence type="ECO:0000256" key="10">
    <source>
        <dbReference type="ARBA" id="ARBA00022842"/>
    </source>
</evidence>
<evidence type="ECO:0000256" key="3">
    <source>
        <dbReference type="ARBA" id="ARBA00004127"/>
    </source>
</evidence>
<evidence type="ECO:0000256" key="2">
    <source>
        <dbReference type="ARBA" id="ARBA00001946"/>
    </source>
</evidence>
<organism evidence="15">
    <name type="scientific">marine sediment metagenome</name>
    <dbReference type="NCBI Taxonomy" id="412755"/>
    <lineage>
        <taxon>unclassified sequences</taxon>
        <taxon>metagenomes</taxon>
        <taxon>ecological metagenomes</taxon>
    </lineage>
</organism>
<comment type="cofactor">
    <cofactor evidence="2">
        <name>Mg(2+)</name>
        <dbReference type="ChEBI" id="CHEBI:18420"/>
    </cofactor>
</comment>
<keyword evidence="9" id="KW-0479">Metal-binding</keyword>
<proteinExistence type="inferred from homology"/>
<evidence type="ECO:0000256" key="5">
    <source>
        <dbReference type="ARBA" id="ARBA00010810"/>
    </source>
</evidence>
<keyword evidence="6" id="KW-0328">Glycosyltransferase</keyword>
<comment type="caution">
    <text evidence="15">The sequence shown here is derived from an EMBL/GenBank/DDBJ whole genome shotgun (WGS) entry which is preliminary data.</text>
</comment>
<comment type="similarity">
    <text evidence="5">Belongs to the STT3 family.</text>
</comment>
<dbReference type="Pfam" id="PF22627">
    <property type="entry name" value="AglB_core-like"/>
    <property type="match status" value="1"/>
</dbReference>
<dbReference type="InterPro" id="IPR054479">
    <property type="entry name" value="AglB-like_core"/>
</dbReference>
<dbReference type="GO" id="GO:0012505">
    <property type="term" value="C:endomembrane system"/>
    <property type="evidence" value="ECO:0007669"/>
    <property type="project" value="UniProtKB-SubCell"/>
</dbReference>
<feature type="domain" description="AglB-like core" evidence="14">
    <location>
        <begin position="19"/>
        <end position="91"/>
    </location>
</feature>
<keyword evidence="8" id="KW-0812">Transmembrane</keyword>
<sequence length="241" mass="27380">NSPEPFDDPDFYYELYPPRDEFEYPETAYGVMSWWDYGYFIMQISHRIPNANPGQVGAVEAGKFFTAQNESSANSLADELGSKYVVIDYDMPTGKFYAMVEWAGESVDDFYEVYYLPQQGGGRLVALYYPAYYNSTVARLYNFDNKAVIPTESVVISYAEAEEEGISYKVITDTWSFPTYEEAEAYVADQESGDYRIVGTSPFSSPVPLEELNSYELIYQSEATITTTTVKIFKYLGSNES</sequence>
<accession>X1A0C2</accession>
<evidence type="ECO:0000313" key="15">
    <source>
        <dbReference type="EMBL" id="GAG63582.1"/>
    </source>
</evidence>
<dbReference type="PANTHER" id="PTHR13872:SF1">
    <property type="entry name" value="DOLICHYL-DIPHOSPHOOLIGOSACCHARIDE--PROTEIN GLYCOSYLTRANSFERASE SUBUNIT STT3B"/>
    <property type="match status" value="1"/>
</dbReference>
<keyword evidence="10" id="KW-0460">Magnesium</keyword>
<comment type="pathway">
    <text evidence="4">Protein modification; protein glycosylation.</text>
</comment>
<dbReference type="Gene3D" id="3.40.50.12610">
    <property type="match status" value="1"/>
</dbReference>
<keyword evidence="13" id="KW-0464">Manganese</keyword>
<comment type="cofactor">
    <cofactor evidence="1">
        <name>Mn(2+)</name>
        <dbReference type="ChEBI" id="CHEBI:29035"/>
    </cofactor>
</comment>
<name>X1A0C2_9ZZZZ</name>
<evidence type="ECO:0000256" key="13">
    <source>
        <dbReference type="ARBA" id="ARBA00023211"/>
    </source>
</evidence>
<evidence type="ECO:0000256" key="1">
    <source>
        <dbReference type="ARBA" id="ARBA00001936"/>
    </source>
</evidence>
<keyword evidence="7" id="KW-0808">Transferase</keyword>
<dbReference type="GO" id="GO:0016020">
    <property type="term" value="C:membrane"/>
    <property type="evidence" value="ECO:0007669"/>
    <property type="project" value="InterPro"/>
</dbReference>
<evidence type="ECO:0000256" key="8">
    <source>
        <dbReference type="ARBA" id="ARBA00022692"/>
    </source>
</evidence>
<evidence type="ECO:0000259" key="14">
    <source>
        <dbReference type="Pfam" id="PF22627"/>
    </source>
</evidence>
<reference evidence="15" key="1">
    <citation type="journal article" date="2014" name="Front. Microbiol.">
        <title>High frequency of phylogenetically diverse reductive dehalogenase-homologous genes in deep subseafloor sedimentary metagenomes.</title>
        <authorList>
            <person name="Kawai M."/>
            <person name="Futagami T."/>
            <person name="Toyoda A."/>
            <person name="Takaki Y."/>
            <person name="Nishi S."/>
            <person name="Hori S."/>
            <person name="Arai W."/>
            <person name="Tsubouchi T."/>
            <person name="Morono Y."/>
            <person name="Uchiyama I."/>
            <person name="Ito T."/>
            <person name="Fujiyama A."/>
            <person name="Inagaki F."/>
            <person name="Takami H."/>
        </authorList>
    </citation>
    <scope>NUCLEOTIDE SEQUENCE</scope>
    <source>
        <strain evidence="15">Expedition CK06-06</strain>
    </source>
</reference>
<keyword evidence="12" id="KW-0472">Membrane</keyword>
<evidence type="ECO:0000256" key="12">
    <source>
        <dbReference type="ARBA" id="ARBA00023136"/>
    </source>
</evidence>
<evidence type="ECO:0000256" key="4">
    <source>
        <dbReference type="ARBA" id="ARBA00004922"/>
    </source>
</evidence>
<dbReference type="AlphaFoldDB" id="X1A0C2"/>
<evidence type="ECO:0000256" key="7">
    <source>
        <dbReference type="ARBA" id="ARBA00022679"/>
    </source>
</evidence>
<dbReference type="EMBL" id="BART01001163">
    <property type="protein sequence ID" value="GAG63582.1"/>
    <property type="molecule type" value="Genomic_DNA"/>
</dbReference>
<gene>
    <name evidence="15" type="ORF">S01H4_04370</name>
</gene>
<keyword evidence="11" id="KW-1133">Transmembrane helix</keyword>